<dbReference type="AlphaFoldDB" id="A0A0S8GKG6"/>
<organism evidence="1 2">
    <name type="scientific">candidate division WOR_3 bacterium SM23_60</name>
    <dbReference type="NCBI Taxonomy" id="1703780"/>
    <lineage>
        <taxon>Bacteria</taxon>
        <taxon>Bacteria division WOR-3</taxon>
    </lineage>
</organism>
<evidence type="ECO:0000313" key="1">
    <source>
        <dbReference type="EMBL" id="KPK73169.1"/>
    </source>
</evidence>
<proteinExistence type="predicted"/>
<name>A0A0S8GKG6_UNCW3</name>
<protein>
    <recommendedName>
        <fullName evidence="3">DUF86 domain-containing protein</fullName>
    </recommendedName>
</protein>
<evidence type="ECO:0000313" key="2">
    <source>
        <dbReference type="Proteomes" id="UP000051096"/>
    </source>
</evidence>
<accession>A0A0S8GKG6</accession>
<sequence>MTPEEFETLHDMLEKNIEEIKSTLTIRDLLENPDYAKTFERMRYLFYSVVTALVDMGHNIILEKDFRDPLNRADVFISLGEHGIVMPSVVPGLKKALRALPQMNELTPTQVRELVSETIDDVYKCLDSFVVYFELQDYDEKK</sequence>
<reference evidence="1 2" key="1">
    <citation type="journal article" date="2015" name="Microbiome">
        <title>Genomic resolution of linkages in carbon, nitrogen, and sulfur cycling among widespread estuary sediment bacteria.</title>
        <authorList>
            <person name="Baker B.J."/>
            <person name="Lazar C.S."/>
            <person name="Teske A.P."/>
            <person name="Dick G.J."/>
        </authorList>
    </citation>
    <scope>NUCLEOTIDE SEQUENCE [LARGE SCALE GENOMIC DNA]</scope>
    <source>
        <strain evidence="1">SM23_60</strain>
    </source>
</reference>
<dbReference type="Gene3D" id="1.20.120.580">
    <property type="entry name" value="bsu32300-like"/>
    <property type="match status" value="1"/>
</dbReference>
<evidence type="ECO:0008006" key="3">
    <source>
        <dbReference type="Google" id="ProtNLM"/>
    </source>
</evidence>
<dbReference type="EMBL" id="LJUO01000014">
    <property type="protein sequence ID" value="KPK73169.1"/>
    <property type="molecule type" value="Genomic_DNA"/>
</dbReference>
<gene>
    <name evidence="1" type="ORF">AMJ87_02570</name>
</gene>
<dbReference type="Proteomes" id="UP000051096">
    <property type="component" value="Unassembled WGS sequence"/>
</dbReference>
<comment type="caution">
    <text evidence="1">The sequence shown here is derived from an EMBL/GenBank/DDBJ whole genome shotgun (WGS) entry which is preliminary data.</text>
</comment>
<dbReference type="InterPro" id="IPR037038">
    <property type="entry name" value="HepT-like_sf"/>
</dbReference>